<feature type="chain" id="PRO_5016455588" description="Organ-specific protein S2" evidence="1">
    <location>
        <begin position="25"/>
        <end position="278"/>
    </location>
</feature>
<proteinExistence type="predicted"/>
<evidence type="ECO:0008006" key="4">
    <source>
        <dbReference type="Google" id="ProtNLM"/>
    </source>
</evidence>
<keyword evidence="3" id="KW-1185">Reference proteome</keyword>
<dbReference type="Proteomes" id="UP000242715">
    <property type="component" value="Unassembled WGS sequence"/>
</dbReference>
<gene>
    <name evidence="2" type="ORF">TSUD_255730</name>
</gene>
<dbReference type="Pfam" id="PF10950">
    <property type="entry name" value="Organ_specific"/>
    <property type="match status" value="1"/>
</dbReference>
<evidence type="ECO:0000313" key="2">
    <source>
        <dbReference type="EMBL" id="GAU34077.1"/>
    </source>
</evidence>
<reference evidence="3" key="1">
    <citation type="journal article" date="2017" name="Front. Plant Sci.">
        <title>Climate Clever Clovers: New Paradigm to Reduce the Environmental Footprint of Ruminants by Breeding Low Methanogenic Forages Utilizing Haplotype Variation.</title>
        <authorList>
            <person name="Kaur P."/>
            <person name="Appels R."/>
            <person name="Bayer P.E."/>
            <person name="Keeble-Gagnere G."/>
            <person name="Wang J."/>
            <person name="Hirakawa H."/>
            <person name="Shirasawa K."/>
            <person name="Vercoe P."/>
            <person name="Stefanova K."/>
            <person name="Durmic Z."/>
            <person name="Nichols P."/>
            <person name="Revell C."/>
            <person name="Isobe S.N."/>
            <person name="Edwards D."/>
            <person name="Erskine W."/>
        </authorList>
    </citation>
    <scope>NUCLEOTIDE SEQUENCE [LARGE SCALE GENOMIC DNA]</scope>
    <source>
        <strain evidence="3">cv. Daliak</strain>
    </source>
</reference>
<dbReference type="PANTHER" id="PTHR33731">
    <property type="entry name" value="PROTEIN, PUTATIVE-RELATED"/>
    <property type="match status" value="1"/>
</dbReference>
<evidence type="ECO:0000313" key="3">
    <source>
        <dbReference type="Proteomes" id="UP000242715"/>
    </source>
</evidence>
<evidence type="ECO:0000256" key="1">
    <source>
        <dbReference type="SAM" id="SignalP"/>
    </source>
</evidence>
<accession>A0A2Z6NVP2</accession>
<dbReference type="OrthoDB" id="1734141at2759"/>
<organism evidence="2 3">
    <name type="scientific">Trifolium subterraneum</name>
    <name type="common">Subterranean clover</name>
    <dbReference type="NCBI Taxonomy" id="3900"/>
    <lineage>
        <taxon>Eukaryota</taxon>
        <taxon>Viridiplantae</taxon>
        <taxon>Streptophyta</taxon>
        <taxon>Embryophyta</taxon>
        <taxon>Tracheophyta</taxon>
        <taxon>Spermatophyta</taxon>
        <taxon>Magnoliopsida</taxon>
        <taxon>eudicotyledons</taxon>
        <taxon>Gunneridae</taxon>
        <taxon>Pentapetalae</taxon>
        <taxon>rosids</taxon>
        <taxon>fabids</taxon>
        <taxon>Fabales</taxon>
        <taxon>Fabaceae</taxon>
        <taxon>Papilionoideae</taxon>
        <taxon>50 kb inversion clade</taxon>
        <taxon>NPAAA clade</taxon>
        <taxon>Hologalegina</taxon>
        <taxon>IRL clade</taxon>
        <taxon>Trifolieae</taxon>
        <taxon>Trifolium</taxon>
    </lineage>
</organism>
<dbReference type="AlphaFoldDB" id="A0A2Z6NVP2"/>
<feature type="signal peptide" evidence="1">
    <location>
        <begin position="1"/>
        <end position="24"/>
    </location>
</feature>
<name>A0A2Z6NVP2_TRISU</name>
<dbReference type="InterPro" id="IPR024489">
    <property type="entry name" value="Organ_specific_prot"/>
</dbReference>
<keyword evidence="1" id="KW-0732">Signal</keyword>
<dbReference type="EMBL" id="DF973546">
    <property type="protein sequence ID" value="GAU34077.1"/>
    <property type="molecule type" value="Genomic_DNA"/>
</dbReference>
<sequence length="278" mass="32589">MKSISIQVLFLVFSLLMVANMSYGRKDLGDYWKNKMNNEQPMPEAIENLIQVPKALSSNEGKEDHSFNRDFDVHPNLILYHTHVHEEQKPIDEHAVANMSYGRKDLGDYWKNKMNEQPTPEAIENLIQVSKALSSNEGKEDHSYNRDFDVHPNLILYHTHVHEEKKPIDEPAVRKMEDITLEPKISMTLLTAAEHNTSRNLMKLQKTLILDISFKDFMLHQFIILRNRLMKRGLVDNLILLSFLRREIRMNVMEVRYPIECSYPIIILFRIYGARTVT</sequence>
<dbReference type="PANTHER" id="PTHR33731:SF17">
    <property type="entry name" value="ORGAN-SPECIFIC PROTEIN P4-LIKE"/>
    <property type="match status" value="1"/>
</dbReference>
<protein>
    <recommendedName>
        <fullName evidence="4">Organ-specific protein S2</fullName>
    </recommendedName>
</protein>